<name>A0A1Y1V931_9FUNG</name>
<proteinExistence type="predicted"/>
<evidence type="ECO:0000313" key="2">
    <source>
        <dbReference type="Proteomes" id="UP000193719"/>
    </source>
</evidence>
<evidence type="ECO:0000313" key="1">
    <source>
        <dbReference type="EMBL" id="ORX50259.1"/>
    </source>
</evidence>
<feature type="non-terminal residue" evidence="1">
    <location>
        <position position="1"/>
    </location>
</feature>
<accession>A0A1Y1V931</accession>
<feature type="non-terminal residue" evidence="1">
    <location>
        <position position="176"/>
    </location>
</feature>
<reference evidence="1 2" key="1">
    <citation type="submission" date="2016-08" db="EMBL/GenBank/DDBJ databases">
        <title>Genomes of anaerobic fungi encode conserved fungal cellulosomes for biomass hydrolysis.</title>
        <authorList>
            <consortium name="DOE Joint Genome Institute"/>
            <person name="Haitjema C.H."/>
            <person name="Gilmore S.P."/>
            <person name="Henske J.K."/>
            <person name="Solomon K.V."/>
            <person name="De Groot R."/>
            <person name="Kuo A."/>
            <person name="Mondo S.J."/>
            <person name="Salamov A.A."/>
            <person name="Labutti K."/>
            <person name="Zhao Z."/>
            <person name="Chiniquy J."/>
            <person name="Barry K."/>
            <person name="Brewer H.M."/>
            <person name="Purvine S.O."/>
            <person name="Wright A.T."/>
            <person name="Boxma B."/>
            <person name="Van Alen T."/>
            <person name="Hackstein J.H."/>
            <person name="Baker S.E."/>
            <person name="Grigoriev I.V."/>
            <person name="O'Malley M.A."/>
        </authorList>
    </citation>
    <scope>NUCLEOTIDE SEQUENCE [LARGE SCALE GENOMIC DNA]</scope>
    <source>
        <strain evidence="2">finn</strain>
    </source>
</reference>
<organism evidence="1 2">
    <name type="scientific">Piromyces finnis</name>
    <dbReference type="NCBI Taxonomy" id="1754191"/>
    <lineage>
        <taxon>Eukaryota</taxon>
        <taxon>Fungi</taxon>
        <taxon>Fungi incertae sedis</taxon>
        <taxon>Chytridiomycota</taxon>
        <taxon>Chytridiomycota incertae sedis</taxon>
        <taxon>Neocallimastigomycetes</taxon>
        <taxon>Neocallimastigales</taxon>
        <taxon>Neocallimastigaceae</taxon>
        <taxon>Piromyces</taxon>
    </lineage>
</organism>
<protein>
    <submittedName>
        <fullName evidence="1">Uncharacterized protein</fullName>
    </submittedName>
</protein>
<reference evidence="1 2" key="2">
    <citation type="submission" date="2016-08" db="EMBL/GenBank/DDBJ databases">
        <title>Pervasive Adenine N6-methylation of Active Genes in Fungi.</title>
        <authorList>
            <consortium name="DOE Joint Genome Institute"/>
            <person name="Mondo S.J."/>
            <person name="Dannebaum R.O."/>
            <person name="Kuo R.C."/>
            <person name="Labutti K."/>
            <person name="Haridas S."/>
            <person name="Kuo A."/>
            <person name="Salamov A."/>
            <person name="Ahrendt S.R."/>
            <person name="Lipzen A."/>
            <person name="Sullivan W."/>
            <person name="Andreopoulos W.B."/>
            <person name="Clum A."/>
            <person name="Lindquist E."/>
            <person name="Daum C."/>
            <person name="Ramamoorthy G.K."/>
            <person name="Gryganskyi A."/>
            <person name="Culley D."/>
            <person name="Magnuson J.K."/>
            <person name="James T.Y."/>
            <person name="O'Malley M.A."/>
            <person name="Stajich J.E."/>
            <person name="Spatafora J.W."/>
            <person name="Visel A."/>
            <person name="Grigoriev I.V."/>
        </authorList>
    </citation>
    <scope>NUCLEOTIDE SEQUENCE [LARGE SCALE GENOMIC DNA]</scope>
    <source>
        <strain evidence="2">finn</strain>
    </source>
</reference>
<gene>
    <name evidence="1" type="ORF">BCR36DRAFT_222427</name>
</gene>
<dbReference type="Proteomes" id="UP000193719">
    <property type="component" value="Unassembled WGS sequence"/>
</dbReference>
<comment type="caution">
    <text evidence="1">The sequence shown here is derived from an EMBL/GenBank/DDBJ whole genome shotgun (WGS) entry which is preliminary data.</text>
</comment>
<sequence length="176" mass="20435">RCYINNDCPDYSNGCYIPQHTNVGYCNIYMFCHEADNCLKLSLGEFNYEYFYRWPYYKTDSYDIHNLTMNSCNLSIKNKITEINEQTQSKTKINVDKLGNCKYQDCSQSKCFSGKCNKDQYICEINESKPAYVCTLSKDDTNLNYSVKCLLMNHEPCNNNSECLSNICDTQAKICV</sequence>
<dbReference type="EMBL" id="MCFH01000021">
    <property type="protein sequence ID" value="ORX50259.1"/>
    <property type="molecule type" value="Genomic_DNA"/>
</dbReference>
<keyword evidence="2" id="KW-1185">Reference proteome</keyword>
<dbReference type="AlphaFoldDB" id="A0A1Y1V931"/>
<dbReference type="OrthoDB" id="2146065at2759"/>